<dbReference type="Gene3D" id="1.10.357.40">
    <property type="entry name" value="YbiA-like"/>
    <property type="match status" value="1"/>
</dbReference>
<dbReference type="AlphaFoldDB" id="D4LB88"/>
<dbReference type="Pfam" id="PF08719">
    <property type="entry name" value="NADAR"/>
    <property type="match status" value="1"/>
</dbReference>
<comment type="catalytic activity">
    <reaction evidence="2">
        <text>2,5-diamino-6-hydroxy-4-(5-phosphoribosylamino)-pyrimidine + H2O = 2,5,6-triamino-4-hydroxypyrimidine + D-ribose 5-phosphate</text>
        <dbReference type="Rhea" id="RHEA:23436"/>
        <dbReference type="ChEBI" id="CHEBI:15377"/>
        <dbReference type="ChEBI" id="CHEBI:58614"/>
        <dbReference type="ChEBI" id="CHEBI:78346"/>
        <dbReference type="ChEBI" id="CHEBI:137796"/>
    </reaction>
</comment>
<feature type="binding site" evidence="3">
    <location>
        <position position="651"/>
    </location>
    <ligand>
        <name>Mg(2+)</name>
        <dbReference type="ChEBI" id="CHEBI:18420"/>
        <label>1</label>
    </ligand>
</feature>
<dbReference type="Pfam" id="PF01661">
    <property type="entry name" value="Macro"/>
    <property type="match status" value="1"/>
</dbReference>
<reference evidence="5" key="2">
    <citation type="submission" date="2010-03" db="EMBL/GenBank/DDBJ databases">
        <authorList>
            <person name="Pajon A."/>
        </authorList>
    </citation>
    <scope>NUCLEOTIDE SEQUENCE</scope>
    <source>
        <strain evidence="5">Type strain: 18P13</strain>
    </source>
</reference>
<keyword evidence="6" id="KW-1185">Reference proteome</keyword>
<dbReference type="GO" id="GO:0046872">
    <property type="term" value="F:metal ion binding"/>
    <property type="evidence" value="ECO:0007669"/>
    <property type="project" value="UniProtKB-KW"/>
</dbReference>
<dbReference type="Proteomes" id="UP000007054">
    <property type="component" value="Chromosome"/>
</dbReference>
<dbReference type="SUPFAM" id="SSF52949">
    <property type="entry name" value="Macro domain-like"/>
    <property type="match status" value="1"/>
</dbReference>
<keyword evidence="3" id="KW-0460">Magnesium</keyword>
<dbReference type="Gene3D" id="3.40.220.10">
    <property type="entry name" value="Leucine Aminopeptidase, subunit E, domain 1"/>
    <property type="match status" value="1"/>
</dbReference>
<dbReference type="BioCyc" id="RCHA213810:RUM_RS12315-MONOMER"/>
<dbReference type="InterPro" id="IPR037238">
    <property type="entry name" value="YbiA-like_sf"/>
</dbReference>
<dbReference type="GeneID" id="83157145"/>
<gene>
    <name evidence="5" type="ordered locus">RUM_06740</name>
</gene>
<evidence type="ECO:0000313" key="6">
    <source>
        <dbReference type="Proteomes" id="UP000007054"/>
    </source>
</evidence>
<dbReference type="HOGENOM" id="CLU_383499_0_0_9"/>
<dbReference type="KEGG" id="rch:RUM_06740"/>
<dbReference type="Gene3D" id="1.10.4080.10">
    <property type="entry name" value="ADP-ribosylation/Crystallin J1"/>
    <property type="match status" value="1"/>
</dbReference>
<evidence type="ECO:0000259" key="4">
    <source>
        <dbReference type="PROSITE" id="PS51154"/>
    </source>
</evidence>
<evidence type="ECO:0000256" key="2">
    <source>
        <dbReference type="ARBA" id="ARBA00000751"/>
    </source>
</evidence>
<dbReference type="CDD" id="cd02908">
    <property type="entry name" value="Macro_OAADPr_deacetylase"/>
    <property type="match status" value="1"/>
</dbReference>
<dbReference type="PATRIC" id="fig|213810.4.peg.577"/>
<dbReference type="InterPro" id="IPR043472">
    <property type="entry name" value="Macro_dom-like"/>
</dbReference>
<dbReference type="RefSeq" id="WP_015557790.1">
    <property type="nucleotide sequence ID" value="NC_021039.1"/>
</dbReference>
<reference evidence="5" key="1">
    <citation type="submission" date="2010-03" db="EMBL/GenBank/DDBJ databases">
        <title>The genome sequence of Ruminococcus sp. 18P13.</title>
        <authorList>
            <consortium name="metaHIT consortium -- http://www.metahit.eu/"/>
            <person name="Pajon A."/>
            <person name="Turner K."/>
            <person name="Parkhill J."/>
            <person name="Bernalier A."/>
        </authorList>
    </citation>
    <scope>NUCLEOTIDE SEQUENCE [LARGE SCALE GENOMIC DNA]</scope>
    <source>
        <strain evidence="5">Type strain: 18P13</strain>
    </source>
</reference>
<sequence length="721" mass="79986">MITIKQISITDLSTDAIVNAANEHLQAGGGVCGAIFSAAGYDKLQAACDVFKHCDTGSAVITSGFDLKAKYIIHAVGPIWRGGQNGEPQALYNAYKRSLELATENGCHSIGFPLISAGIYGYPLEDAWRQAIHACRDFENSSTHSIEIIFAVLDKRIIDTGIEILNELNSSSSSLLFENLLISGRQVEAVFFHLPNELYGFLSNWYMSPFDLDGVHYSSMEQYIMYQKCVLFGDQATAKKVLLTDDPSEQQKLGKLCTGYINGVWAGARQAIAMRGLLAKFNQNADLRERLINTKEAYLVECAHSDKIWACGIRLNESERFDATKWTGQNILGFALMAVREIIQENHEVNNTRSIDKFHGCLIGGAAGDALGYAVEFMHENQIISKYGNDGITEYELKNGVAEISDDTQMTLFTANGLLFGTTRGMTRGIMGDYESYIQIMYQNWYRTQKETYPIQEDYLCSWLMNIPALFSRRAPGNTCLSAIKQGAEGSTVHPINDSKGCGGVMRVAPIGLYFVNKHQQFEMSDKLGAEAAALTHGHDLGFIPAAALVHIIRALLEERISLKDAVKDAIDAMRKLFPDAKHINEFTAIMEKSIMLSDTASDDLNAIHQLGEGWVAEETLAIAVYCALKYERDFDKAIRVAVNHNGDSDSTGAVCGNILGAYLGYDAIPQKYKEHLELHDIIIEIADDLYNDCRISEYDSNRDEVWESKYIYATYPGGKR</sequence>
<feature type="binding site" evidence="3">
    <location>
        <position position="407"/>
    </location>
    <ligand>
        <name>Mg(2+)</name>
        <dbReference type="ChEBI" id="CHEBI:18420"/>
        <label>1</label>
    </ligand>
</feature>
<dbReference type="PANTHER" id="PTHR11106">
    <property type="entry name" value="GANGLIOSIDE INDUCED DIFFERENTIATION ASSOCIATED PROTEIN 2-RELATED"/>
    <property type="match status" value="1"/>
</dbReference>
<dbReference type="STRING" id="213810.RUM_06740"/>
<protein>
    <recommendedName>
        <fullName evidence="4">Macro domain-containing protein</fullName>
    </recommendedName>
</protein>
<organism evidence="5 6">
    <name type="scientific">Ruminococcus champanellensis (strain DSM 18848 / JCM 17042 / KCTC 15320 / 18P13)</name>
    <dbReference type="NCBI Taxonomy" id="213810"/>
    <lineage>
        <taxon>Bacteria</taxon>
        <taxon>Bacillati</taxon>
        <taxon>Bacillota</taxon>
        <taxon>Clostridia</taxon>
        <taxon>Eubacteriales</taxon>
        <taxon>Oscillospiraceae</taxon>
        <taxon>Ruminococcus</taxon>
    </lineage>
</organism>
<feature type="binding site" evidence="3">
    <location>
        <position position="405"/>
    </location>
    <ligand>
        <name>Mg(2+)</name>
        <dbReference type="ChEBI" id="CHEBI:18420"/>
        <label>1</label>
    </ligand>
</feature>
<dbReference type="PROSITE" id="PS51154">
    <property type="entry name" value="MACRO"/>
    <property type="match status" value="1"/>
</dbReference>
<keyword evidence="3" id="KW-0479">Metal-binding</keyword>
<accession>D4LB88</accession>
<dbReference type="CDD" id="cd15457">
    <property type="entry name" value="NADAR"/>
    <property type="match status" value="1"/>
</dbReference>
<comment type="cofactor">
    <cofactor evidence="3">
        <name>Mg(2+)</name>
        <dbReference type="ChEBI" id="CHEBI:18420"/>
    </cofactor>
    <text evidence="3">Binds 2 magnesium ions per subunit.</text>
</comment>
<feature type="domain" description="Macro" evidence="4">
    <location>
        <begin position="1"/>
        <end position="169"/>
    </location>
</feature>
<dbReference type="InterPro" id="IPR005502">
    <property type="entry name" value="Ribosyl_crysJ1"/>
</dbReference>
<dbReference type="SUPFAM" id="SSF101478">
    <property type="entry name" value="ADP-ribosylglycohydrolase"/>
    <property type="match status" value="1"/>
</dbReference>
<dbReference type="InterPro" id="IPR002589">
    <property type="entry name" value="Macro_dom"/>
</dbReference>
<feature type="binding site" evidence="3">
    <location>
        <position position="648"/>
    </location>
    <ligand>
        <name>Mg(2+)</name>
        <dbReference type="ChEBI" id="CHEBI:18420"/>
        <label>1</label>
    </ligand>
</feature>
<dbReference type="EMBL" id="FP929052">
    <property type="protein sequence ID" value="CBL16883.1"/>
    <property type="molecule type" value="Genomic_DNA"/>
</dbReference>
<dbReference type="InterPro" id="IPR012816">
    <property type="entry name" value="NADAR"/>
</dbReference>
<evidence type="ECO:0000256" key="1">
    <source>
        <dbReference type="ARBA" id="ARBA00000022"/>
    </source>
</evidence>
<dbReference type="Pfam" id="PF03747">
    <property type="entry name" value="ADP_ribosyl_GH"/>
    <property type="match status" value="1"/>
</dbReference>
<dbReference type="InterPro" id="IPR036705">
    <property type="entry name" value="Ribosyl_crysJ1_sf"/>
</dbReference>
<proteinExistence type="predicted"/>
<dbReference type="NCBIfam" id="TIGR02464">
    <property type="entry name" value="ribofla_fusion"/>
    <property type="match status" value="1"/>
</dbReference>
<feature type="binding site" evidence="3">
    <location>
        <position position="650"/>
    </location>
    <ligand>
        <name>Mg(2+)</name>
        <dbReference type="ChEBI" id="CHEBI:18420"/>
        <label>1</label>
    </ligand>
</feature>
<comment type="catalytic activity">
    <reaction evidence="1">
        <text>5-amino-6-(5-phospho-D-ribosylamino)uracil + H2O = 5,6-diaminouracil + D-ribose 5-phosphate</text>
        <dbReference type="Rhea" id="RHEA:55020"/>
        <dbReference type="ChEBI" id="CHEBI:15377"/>
        <dbReference type="ChEBI" id="CHEBI:46252"/>
        <dbReference type="ChEBI" id="CHEBI:58453"/>
        <dbReference type="ChEBI" id="CHEBI:78346"/>
    </reaction>
</comment>
<dbReference type="PANTHER" id="PTHR11106:SF27">
    <property type="entry name" value="MACRO DOMAIN-CONTAINING PROTEIN"/>
    <property type="match status" value="1"/>
</dbReference>
<dbReference type="SMART" id="SM00506">
    <property type="entry name" value="A1pp"/>
    <property type="match status" value="1"/>
</dbReference>
<evidence type="ECO:0000256" key="3">
    <source>
        <dbReference type="PIRSR" id="PIRSR605502-1"/>
    </source>
</evidence>
<dbReference type="SUPFAM" id="SSF143990">
    <property type="entry name" value="YbiA-like"/>
    <property type="match status" value="1"/>
</dbReference>
<name>D4LB88_RUMC1</name>
<evidence type="ECO:0000313" key="5">
    <source>
        <dbReference type="EMBL" id="CBL16883.1"/>
    </source>
</evidence>
<feature type="binding site" evidence="3">
    <location>
        <position position="406"/>
    </location>
    <ligand>
        <name>Mg(2+)</name>
        <dbReference type="ChEBI" id="CHEBI:18420"/>
        <label>1</label>
    </ligand>
</feature>